<gene>
    <name evidence="1" type="ORF">PSSU_0970</name>
</gene>
<protein>
    <submittedName>
        <fullName evidence="1">Uncharacterized protein</fullName>
    </submittedName>
</protein>
<keyword evidence="2" id="KW-1185">Reference proteome</keyword>
<evidence type="ECO:0000313" key="2">
    <source>
        <dbReference type="Proteomes" id="UP000216454"/>
    </source>
</evidence>
<comment type="caution">
    <text evidence="1">The sequence shown here is derived from an EMBL/GenBank/DDBJ whole genome shotgun (WGS) entry which is preliminary data.</text>
</comment>
<dbReference type="RefSeq" id="WP_094691323.1">
    <property type="nucleotide sequence ID" value="NZ_MWWQ01000008.1"/>
</dbReference>
<proteinExistence type="predicted"/>
<dbReference type="InterPro" id="IPR011009">
    <property type="entry name" value="Kinase-like_dom_sf"/>
</dbReference>
<dbReference type="Gene3D" id="3.90.1200.10">
    <property type="match status" value="1"/>
</dbReference>
<organism evidence="1 2">
    <name type="scientific">Pseudoscardovia suis</name>
    <dbReference type="NCBI Taxonomy" id="987063"/>
    <lineage>
        <taxon>Bacteria</taxon>
        <taxon>Bacillati</taxon>
        <taxon>Actinomycetota</taxon>
        <taxon>Actinomycetes</taxon>
        <taxon>Bifidobacteriales</taxon>
        <taxon>Bifidobacteriaceae</taxon>
        <taxon>Pseudoscardovia</taxon>
    </lineage>
</organism>
<dbReference type="EMBL" id="MWWQ01000008">
    <property type="protein sequence ID" value="OZG51347.1"/>
    <property type="molecule type" value="Genomic_DNA"/>
</dbReference>
<accession>A0A261EWX6</accession>
<reference evidence="1 2" key="1">
    <citation type="journal article" date="2017" name="BMC Genomics">
        <title>Comparative genomic and phylogenomic analyses of the Bifidobacteriaceae family.</title>
        <authorList>
            <person name="Lugli G.A."/>
            <person name="Milani C."/>
            <person name="Turroni F."/>
            <person name="Duranti S."/>
            <person name="Mancabelli L."/>
            <person name="Mangifesta M."/>
            <person name="Ferrario C."/>
            <person name="Modesto M."/>
            <person name="Mattarelli P."/>
            <person name="Jiri K."/>
            <person name="van Sinderen D."/>
            <person name="Ventura M."/>
        </authorList>
    </citation>
    <scope>NUCLEOTIDE SEQUENCE [LARGE SCALE GENOMIC DNA]</scope>
    <source>
        <strain evidence="1 2">DSM 24744</strain>
    </source>
</reference>
<dbReference type="Proteomes" id="UP000216454">
    <property type="component" value="Unassembled WGS sequence"/>
</dbReference>
<dbReference type="AlphaFoldDB" id="A0A261EWX6"/>
<dbReference type="OrthoDB" id="115252at2"/>
<evidence type="ECO:0000313" key="1">
    <source>
        <dbReference type="EMBL" id="OZG51347.1"/>
    </source>
</evidence>
<dbReference type="SUPFAM" id="SSF56112">
    <property type="entry name" value="Protein kinase-like (PK-like)"/>
    <property type="match status" value="1"/>
</dbReference>
<name>A0A261EWX6_9BIFI</name>
<sequence>MATNDMAVKEIATETTTAAEVAVKQTVAKAVPANQIWTWGDVKETDITPSWVGGDGIFTEGTSADGAAVLRRVFTKESRPYASPFESIATMMQIAGNAGISPQVISVGEDEIIMRKLPSTWRNAKLDELRDPYVLWAVLEQHRRVHELTIPQGHEVMERDLIEDVFGMRDLYRHTGKRMPRDVDRLLKRLDPFIRRVDEFHEPAVPCHGDGAASNVLLNPQIRPGDVAQPLLCGWTVSGVMDPLEEAGSVLSEVGPFCGVPSMLINGLGLPSSALPVAQVFGILGDLYWALIGLWRSATTDTPQIDFAKYGLWRLVKANNQLLLPTGPAEWLNSL</sequence>